<feature type="region of interest" description="Disordered" evidence="4">
    <location>
        <begin position="226"/>
        <end position="260"/>
    </location>
</feature>
<dbReference type="PROSITE" id="PS50827">
    <property type="entry name" value="DDT"/>
    <property type="match status" value="1"/>
</dbReference>
<evidence type="ECO:0000256" key="2">
    <source>
        <dbReference type="ARBA" id="ARBA00023242"/>
    </source>
</evidence>
<accession>A0AAN8V5W9</accession>
<comment type="caution">
    <text evidence="7">The sequence shown here is derived from an EMBL/GenBank/DDBJ whole genome shotgun (WGS) entry which is preliminary data.</text>
</comment>
<dbReference type="PROSITE" id="PS51136">
    <property type="entry name" value="WAC"/>
    <property type="match status" value="1"/>
</dbReference>
<evidence type="ECO:0000259" key="5">
    <source>
        <dbReference type="PROSITE" id="PS50827"/>
    </source>
</evidence>
<dbReference type="AlphaFoldDB" id="A0AAN8V5W9"/>
<evidence type="ECO:0000313" key="7">
    <source>
        <dbReference type="EMBL" id="KAK6923317.1"/>
    </source>
</evidence>
<evidence type="ECO:0000259" key="6">
    <source>
        <dbReference type="PROSITE" id="PS51136"/>
    </source>
</evidence>
<keyword evidence="2 3" id="KW-0539">Nucleus</keyword>
<protein>
    <submittedName>
        <fullName evidence="7">WSTF/Acf1/Cbp146</fullName>
    </submittedName>
</protein>
<gene>
    <name evidence="7" type="ORF">RJ641_011621</name>
</gene>
<evidence type="ECO:0000313" key="8">
    <source>
        <dbReference type="Proteomes" id="UP001370490"/>
    </source>
</evidence>
<evidence type="ECO:0000256" key="3">
    <source>
        <dbReference type="PROSITE-ProRule" id="PRU00475"/>
    </source>
</evidence>
<organism evidence="7 8">
    <name type="scientific">Dillenia turbinata</name>
    <dbReference type="NCBI Taxonomy" id="194707"/>
    <lineage>
        <taxon>Eukaryota</taxon>
        <taxon>Viridiplantae</taxon>
        <taxon>Streptophyta</taxon>
        <taxon>Embryophyta</taxon>
        <taxon>Tracheophyta</taxon>
        <taxon>Spermatophyta</taxon>
        <taxon>Magnoliopsida</taxon>
        <taxon>eudicotyledons</taxon>
        <taxon>Gunneridae</taxon>
        <taxon>Pentapetalae</taxon>
        <taxon>Dilleniales</taxon>
        <taxon>Dilleniaceae</taxon>
        <taxon>Dillenia</taxon>
    </lineage>
</organism>
<proteinExistence type="predicted"/>
<feature type="domain" description="WAC" evidence="6">
    <location>
        <begin position="22"/>
        <end position="127"/>
    </location>
</feature>
<dbReference type="Proteomes" id="UP001370490">
    <property type="component" value="Unassembled WGS sequence"/>
</dbReference>
<evidence type="ECO:0000256" key="4">
    <source>
        <dbReference type="SAM" id="MobiDB-lite"/>
    </source>
</evidence>
<comment type="subcellular location">
    <subcellularLocation>
        <location evidence="1 3">Nucleus</location>
    </subcellularLocation>
</comment>
<keyword evidence="8" id="KW-1185">Reference proteome</keyword>
<dbReference type="Pfam" id="PF15613">
    <property type="entry name" value="WSD"/>
    <property type="match status" value="1"/>
</dbReference>
<dbReference type="SMART" id="SM00571">
    <property type="entry name" value="DDT"/>
    <property type="match status" value="1"/>
</dbReference>
<dbReference type="PANTHER" id="PTHR15546">
    <property type="entry name" value="BROMODOMAIN ADJACENT TO ZINC FINGER DOMAIN, 2A"/>
    <property type="match status" value="1"/>
</dbReference>
<dbReference type="PANTHER" id="PTHR15546:SF2">
    <property type="entry name" value="DDT DOMAIN-CONTAINING PROTEIN DDB_G0282237"/>
    <property type="match status" value="1"/>
</dbReference>
<dbReference type="InterPro" id="IPR018501">
    <property type="entry name" value="DDT_dom"/>
</dbReference>
<dbReference type="InterPro" id="IPR013136">
    <property type="entry name" value="WSTF_Acf1_Cbp146"/>
</dbReference>
<dbReference type="EMBL" id="JBAMMX010000018">
    <property type="protein sequence ID" value="KAK6923317.1"/>
    <property type="molecule type" value="Genomic_DNA"/>
</dbReference>
<reference evidence="7 8" key="1">
    <citation type="submission" date="2023-12" db="EMBL/GenBank/DDBJ databases">
        <title>A high-quality genome assembly for Dillenia turbinata (Dilleniales).</title>
        <authorList>
            <person name="Chanderbali A."/>
        </authorList>
    </citation>
    <scope>NUCLEOTIDE SEQUENCE [LARGE SCALE GENOMIC DNA]</scope>
    <source>
        <strain evidence="7">LSX21</strain>
        <tissue evidence="7">Leaf</tissue>
    </source>
</reference>
<dbReference type="InterPro" id="IPR028941">
    <property type="entry name" value="WHIM2_dom"/>
</dbReference>
<dbReference type="InterPro" id="IPR053271">
    <property type="entry name" value="DDT_domain"/>
</dbReference>
<evidence type="ECO:0000256" key="1">
    <source>
        <dbReference type="ARBA" id="ARBA00004123"/>
    </source>
</evidence>
<name>A0AAN8V5W9_9MAGN</name>
<dbReference type="GO" id="GO:0000785">
    <property type="term" value="C:chromatin"/>
    <property type="evidence" value="ECO:0007669"/>
    <property type="project" value="UniProtKB-ARBA"/>
</dbReference>
<dbReference type="Pfam" id="PF02791">
    <property type="entry name" value="DDT"/>
    <property type="match status" value="1"/>
</dbReference>
<dbReference type="Pfam" id="PF10537">
    <property type="entry name" value="WAC_Acf1_DNA_bd"/>
    <property type="match status" value="1"/>
</dbReference>
<dbReference type="GO" id="GO:0005634">
    <property type="term" value="C:nucleus"/>
    <property type="evidence" value="ECO:0007669"/>
    <property type="project" value="UniProtKB-SubCell"/>
</dbReference>
<sequence>MPLFRRKAFPLLEPPEDLDPRDLVFQVRFTKEIFQDYREYLKRINPYRQRVWTCKVSGKTNLTYEEALVSERRASEKVQQFPKDLILPVLQTVQFSMLSLRDLVSTITAKLQECLLEGAELYGRKDDGVHLCKIIKVLEDDTDKSQYEVVWLDNEKKITGSSRLSEEGLLRKKLPFTREVLKSFIRESTYQSFPWMLHEKLARKHGIVVDHPIELRSKMMFRHGQLVSSKKRRNNEEGRQSKSKRKKSETDSGGNAVDKQNEESLKYPIDDLMVRPGADDPVFTDCPLPSRDFSIVMDSVGDLLLVWDFCSSFGRLLCLSPFSLADFENAINHKDGNSVLLVETHAAILRLLIRDDGEYLLALQDRRRKSKITMVNWADYLCDFLEMVKVPELSSNIATIKRGHYCLVDPQAKLCILHKMVDQALETGLFREKLDENIEQRQSLASTRREEAIEAARKKREEKERIRADIVTKDDSKGHGEDSVRSGQHVVENGCINGEVGEGKERLLSSQQKHALENGDSMDMKNALNMTVNKQKMNEKISTESRKDPSKKQAHVSIQQQNMKEKKEAMDKKSVEQRKEYLEREIEKCVIRTNPLGNDRHYNKYWFFRREGRIFIESSDSKQWGYYGTREQLDALIGSLNPKGERERALKKQLDKHYGRISSEMQKRSKDVAQKIALEEAVLRRSTRVRAPPRENPAHSFLRYVNKWKAD</sequence>
<feature type="domain" description="DDT" evidence="5">
    <location>
        <begin position="297"/>
        <end position="358"/>
    </location>
</feature>